<evidence type="ECO:0000256" key="3">
    <source>
        <dbReference type="ARBA" id="ARBA00023163"/>
    </source>
</evidence>
<dbReference type="Gene3D" id="1.10.10.10">
    <property type="entry name" value="Winged helix-like DNA-binding domain superfamily/Winged helix DNA-binding domain"/>
    <property type="match status" value="1"/>
</dbReference>
<gene>
    <name evidence="5" type="ORF">GCM10009554_05330</name>
</gene>
<reference evidence="5 6" key="1">
    <citation type="journal article" date="2019" name="Int. J. Syst. Evol. Microbiol.">
        <title>The Global Catalogue of Microorganisms (GCM) 10K type strain sequencing project: providing services to taxonomists for standard genome sequencing and annotation.</title>
        <authorList>
            <consortium name="The Broad Institute Genomics Platform"/>
            <consortium name="The Broad Institute Genome Sequencing Center for Infectious Disease"/>
            <person name="Wu L."/>
            <person name="Ma J."/>
        </authorList>
    </citation>
    <scope>NUCLEOTIDE SEQUENCE [LARGE SCALE GENOMIC DNA]</scope>
    <source>
        <strain evidence="5 6">JCM 10977</strain>
    </source>
</reference>
<dbReference type="Pfam" id="PF01047">
    <property type="entry name" value="MarR"/>
    <property type="match status" value="1"/>
</dbReference>
<dbReference type="InterPro" id="IPR023187">
    <property type="entry name" value="Tscrpt_reg_MarR-type_CS"/>
</dbReference>
<dbReference type="InterPro" id="IPR000835">
    <property type="entry name" value="HTH_MarR-typ"/>
</dbReference>
<evidence type="ECO:0000313" key="5">
    <source>
        <dbReference type="EMBL" id="GAA0925672.1"/>
    </source>
</evidence>
<organism evidence="5 6">
    <name type="scientific">Kribbella koreensis</name>
    <dbReference type="NCBI Taxonomy" id="57909"/>
    <lineage>
        <taxon>Bacteria</taxon>
        <taxon>Bacillati</taxon>
        <taxon>Actinomycetota</taxon>
        <taxon>Actinomycetes</taxon>
        <taxon>Propionibacteriales</taxon>
        <taxon>Kribbellaceae</taxon>
        <taxon>Kribbella</taxon>
    </lineage>
</organism>
<dbReference type="PANTHER" id="PTHR33164">
    <property type="entry name" value="TRANSCRIPTIONAL REGULATOR, MARR FAMILY"/>
    <property type="match status" value="1"/>
</dbReference>
<protein>
    <recommendedName>
        <fullName evidence="4">HTH marR-type domain-containing protein</fullName>
    </recommendedName>
</protein>
<dbReference type="InterPro" id="IPR036390">
    <property type="entry name" value="WH_DNA-bd_sf"/>
</dbReference>
<dbReference type="InterPro" id="IPR036388">
    <property type="entry name" value="WH-like_DNA-bd_sf"/>
</dbReference>
<dbReference type="Proteomes" id="UP001500542">
    <property type="component" value="Unassembled WGS sequence"/>
</dbReference>
<name>A0ABN1PCN7_9ACTN</name>
<evidence type="ECO:0000256" key="2">
    <source>
        <dbReference type="ARBA" id="ARBA00023125"/>
    </source>
</evidence>
<evidence type="ECO:0000256" key="1">
    <source>
        <dbReference type="ARBA" id="ARBA00023015"/>
    </source>
</evidence>
<evidence type="ECO:0000313" key="6">
    <source>
        <dbReference type="Proteomes" id="UP001500542"/>
    </source>
</evidence>
<keyword evidence="6" id="KW-1185">Reference proteome</keyword>
<dbReference type="PROSITE" id="PS50995">
    <property type="entry name" value="HTH_MARR_2"/>
    <property type="match status" value="1"/>
</dbReference>
<sequence length="136" mass="15234">MTASLLLLLKQAERRIEHELRPILADFDLSLEQWRVMSALADEPGQPMSTLAAQAVLPNASLTRHVDKLVERGLVVRRIHADDRRRVVTALSPVGTTVAERLRAEERRVESAIATELGDDRLQNLAGGLRRLQRSL</sequence>
<feature type="domain" description="HTH marR-type" evidence="4">
    <location>
        <begin position="2"/>
        <end position="134"/>
    </location>
</feature>
<dbReference type="InterPro" id="IPR039422">
    <property type="entry name" value="MarR/SlyA-like"/>
</dbReference>
<dbReference type="SMART" id="SM00347">
    <property type="entry name" value="HTH_MARR"/>
    <property type="match status" value="1"/>
</dbReference>
<keyword evidence="3" id="KW-0804">Transcription</keyword>
<dbReference type="SUPFAM" id="SSF46785">
    <property type="entry name" value="Winged helix' DNA-binding domain"/>
    <property type="match status" value="1"/>
</dbReference>
<proteinExistence type="predicted"/>
<keyword evidence="1" id="KW-0805">Transcription regulation</keyword>
<dbReference type="RefSeq" id="WP_343964380.1">
    <property type="nucleotide sequence ID" value="NZ_BAAAHK010000002.1"/>
</dbReference>
<dbReference type="EMBL" id="BAAAHK010000002">
    <property type="protein sequence ID" value="GAA0925672.1"/>
    <property type="molecule type" value="Genomic_DNA"/>
</dbReference>
<keyword evidence="2" id="KW-0238">DNA-binding</keyword>
<evidence type="ECO:0000259" key="4">
    <source>
        <dbReference type="PROSITE" id="PS50995"/>
    </source>
</evidence>
<dbReference type="PANTHER" id="PTHR33164:SF43">
    <property type="entry name" value="HTH-TYPE TRANSCRIPTIONAL REPRESSOR YETL"/>
    <property type="match status" value="1"/>
</dbReference>
<comment type="caution">
    <text evidence="5">The sequence shown here is derived from an EMBL/GenBank/DDBJ whole genome shotgun (WGS) entry which is preliminary data.</text>
</comment>
<accession>A0ABN1PCN7</accession>
<dbReference type="PROSITE" id="PS01117">
    <property type="entry name" value="HTH_MARR_1"/>
    <property type="match status" value="1"/>
</dbReference>